<dbReference type="Pfam" id="PF00534">
    <property type="entry name" value="Glycos_transf_1"/>
    <property type="match status" value="1"/>
</dbReference>
<dbReference type="EMBL" id="CP001601">
    <property type="protein sequence ID" value="ACP33380.1"/>
    <property type="molecule type" value="Genomic_DNA"/>
</dbReference>
<accession>C3PHS6</accession>
<dbReference type="Proteomes" id="UP000002077">
    <property type="component" value="Chromosome"/>
</dbReference>
<dbReference type="CAZy" id="GT4">
    <property type="family name" value="Glycosyltransferase Family 4"/>
</dbReference>
<dbReference type="STRING" id="548476.cauri_1787"/>
<keyword evidence="2 5" id="KW-0808">Transferase</keyword>
<name>C3PHS6_CORA7</name>
<dbReference type="SUPFAM" id="SSF53756">
    <property type="entry name" value="UDP-Glycosyltransferase/glycogen phosphorylase"/>
    <property type="match status" value="1"/>
</dbReference>
<dbReference type="Pfam" id="PF13579">
    <property type="entry name" value="Glyco_trans_4_4"/>
    <property type="match status" value="1"/>
</dbReference>
<evidence type="ECO:0000259" key="3">
    <source>
        <dbReference type="Pfam" id="PF00534"/>
    </source>
</evidence>
<proteinExistence type="predicted"/>
<evidence type="ECO:0000313" key="6">
    <source>
        <dbReference type="Proteomes" id="UP000002077"/>
    </source>
</evidence>
<dbReference type="GO" id="GO:0016758">
    <property type="term" value="F:hexosyltransferase activity"/>
    <property type="evidence" value="ECO:0007669"/>
    <property type="project" value="TreeGrafter"/>
</dbReference>
<reference evidence="5 6" key="1">
    <citation type="journal article" date="2010" name="BMC Genomics">
        <title>Complete genome sequence and lifestyle of black-pigmented Corynebacterium aurimucosum ATCC 700975 (formerly C. nigricans CN-1) isolated from a vaginal swab of a woman with spontaneous abortion.</title>
        <authorList>
            <person name="Trost E."/>
            <person name="Gotker S."/>
            <person name="Schneider J."/>
            <person name="Schneiker-Bekel S."/>
            <person name="Szczepanowski R."/>
            <person name="Tilker A."/>
            <person name="Viehoever P."/>
            <person name="Arnold W."/>
            <person name="Bekel T."/>
            <person name="Blom J."/>
            <person name="Gartemann K.H."/>
            <person name="Linke B."/>
            <person name="Goesmann A."/>
            <person name="Puhler A."/>
            <person name="Shukla S.K."/>
            <person name="Tauch A."/>
        </authorList>
    </citation>
    <scope>NUCLEOTIDE SEQUENCE [LARGE SCALE GENOMIC DNA]</scope>
    <source>
        <strain evidence="6">ATCC 700975 / DSM 44827 / CIP 107346 / CN-1</strain>
    </source>
</reference>
<sequence length="426" mass="47087">MKVLVLSQFWHPENGVPQRRWTWLSGLFAQKGVEVVVIAPPPHYRRNVSFKEALKSFRIASAPESGVAGEKIYRSPFIPSGESLIARALSQAFIAKGALLAAAIRWAGIRKVDAVVGTVPALPTAVVSFLIARVAGVPYVIDLRDAWPDLMREYGSWNRALETQPTHHKRLKPKLLQALSYVVQQGLNALLARADAIIVTSDDLGKQLSAEVKRSHCQKIVTLRNVFPASLSMLAARNPLVDRPLRVLYAGTLGRAQNLKNVIDAVRTAEQRGVPIELAFVGGGAAVDALREYADMKDVDATFYHVRSASEVVSFYDWADTALVHLTDWEPLNRAVPSKTYELMSAGVHITGVVAGETAKIIRELNAGDVVPPERPLELAELFAELYACPDRLLVSDEGRLWVNREREVVVQKRMDELIDWIGKVN</sequence>
<dbReference type="Gene3D" id="3.40.50.2000">
    <property type="entry name" value="Glycogen Phosphorylase B"/>
    <property type="match status" value="2"/>
</dbReference>
<evidence type="ECO:0000259" key="4">
    <source>
        <dbReference type="Pfam" id="PF13579"/>
    </source>
</evidence>
<dbReference type="GO" id="GO:1901137">
    <property type="term" value="P:carbohydrate derivative biosynthetic process"/>
    <property type="evidence" value="ECO:0007669"/>
    <property type="project" value="UniProtKB-ARBA"/>
</dbReference>
<dbReference type="AlphaFoldDB" id="C3PHS6"/>
<dbReference type="InterPro" id="IPR001296">
    <property type="entry name" value="Glyco_trans_1"/>
</dbReference>
<evidence type="ECO:0000256" key="2">
    <source>
        <dbReference type="ARBA" id="ARBA00022679"/>
    </source>
</evidence>
<keyword evidence="1" id="KW-0328">Glycosyltransferase</keyword>
<dbReference type="RefSeq" id="WP_012715189.1">
    <property type="nucleotide sequence ID" value="NC_012590.1"/>
</dbReference>
<feature type="domain" description="Glycosyl transferase family 1" evidence="3">
    <location>
        <begin position="239"/>
        <end position="390"/>
    </location>
</feature>
<dbReference type="KEGG" id="car:cauri_1787"/>
<dbReference type="InterPro" id="IPR028098">
    <property type="entry name" value="Glyco_trans_4-like_N"/>
</dbReference>
<dbReference type="CDD" id="cd03794">
    <property type="entry name" value="GT4_WbuB-like"/>
    <property type="match status" value="1"/>
</dbReference>
<protein>
    <submittedName>
        <fullName evidence="5">Putative colanic acid biosynthesis glycosyl transferase wcaI</fullName>
    </submittedName>
</protein>
<evidence type="ECO:0000256" key="1">
    <source>
        <dbReference type="ARBA" id="ARBA00022676"/>
    </source>
</evidence>
<dbReference type="InterPro" id="IPR050194">
    <property type="entry name" value="Glycosyltransferase_grp1"/>
</dbReference>
<keyword evidence="6" id="KW-1185">Reference proteome</keyword>
<gene>
    <name evidence="5" type="ordered locus">cauri_1787</name>
</gene>
<dbReference type="eggNOG" id="COG0438">
    <property type="taxonomic scope" value="Bacteria"/>
</dbReference>
<dbReference type="GeneID" id="31924419"/>
<organism evidence="5 6">
    <name type="scientific">Corynebacterium aurimucosum (strain ATCC 700975 / DSM 44827 / CIP 107346 / CN-1)</name>
    <name type="common">Corynebacterium nigricans</name>
    <dbReference type="NCBI Taxonomy" id="548476"/>
    <lineage>
        <taxon>Bacteria</taxon>
        <taxon>Bacillati</taxon>
        <taxon>Actinomycetota</taxon>
        <taxon>Actinomycetes</taxon>
        <taxon>Mycobacteriales</taxon>
        <taxon>Corynebacteriaceae</taxon>
        <taxon>Corynebacterium</taxon>
    </lineage>
</organism>
<dbReference type="OrthoDB" id="3180470at2"/>
<feature type="domain" description="Glycosyltransferase subfamily 4-like N-terminal" evidence="4">
    <location>
        <begin position="18"/>
        <end position="210"/>
    </location>
</feature>
<dbReference type="PANTHER" id="PTHR45947">
    <property type="entry name" value="SULFOQUINOVOSYL TRANSFERASE SQD2"/>
    <property type="match status" value="1"/>
</dbReference>
<dbReference type="PANTHER" id="PTHR45947:SF3">
    <property type="entry name" value="SULFOQUINOVOSYL TRANSFERASE SQD2"/>
    <property type="match status" value="1"/>
</dbReference>
<evidence type="ECO:0000313" key="5">
    <source>
        <dbReference type="EMBL" id="ACP33380.1"/>
    </source>
</evidence>
<dbReference type="GO" id="GO:1903509">
    <property type="term" value="P:liposaccharide metabolic process"/>
    <property type="evidence" value="ECO:0007669"/>
    <property type="project" value="UniProtKB-ARBA"/>
</dbReference>
<dbReference type="HOGENOM" id="CLU_009583_11_2_11"/>